<comment type="caution">
    <text evidence="7">The sequence shown here is derived from an EMBL/GenBank/DDBJ whole genome shotgun (WGS) entry which is preliminary data.</text>
</comment>
<dbReference type="SUPFAM" id="SSF55424">
    <property type="entry name" value="FAD/NAD-linked reductases, dimerisation (C-terminal) domain"/>
    <property type="match status" value="1"/>
</dbReference>
<keyword evidence="4" id="KW-0560">Oxidoreductase</keyword>
<protein>
    <submittedName>
        <fullName evidence="7">FAD-binding protein</fullName>
    </submittedName>
</protein>
<dbReference type="InterPro" id="IPR028202">
    <property type="entry name" value="Reductase_C"/>
</dbReference>
<dbReference type="Proteomes" id="UP000318349">
    <property type="component" value="Unassembled WGS sequence"/>
</dbReference>
<organism evidence="7 8">
    <name type="scientific">Denitromonas halophila</name>
    <dbReference type="NCBI Taxonomy" id="1629404"/>
    <lineage>
        <taxon>Bacteria</taxon>
        <taxon>Pseudomonadati</taxon>
        <taxon>Pseudomonadota</taxon>
        <taxon>Betaproteobacteria</taxon>
        <taxon>Rhodocyclales</taxon>
        <taxon>Zoogloeaceae</taxon>
        <taxon>Denitromonas</taxon>
    </lineage>
</organism>
<evidence type="ECO:0000313" key="8">
    <source>
        <dbReference type="Proteomes" id="UP000318349"/>
    </source>
</evidence>
<dbReference type="PANTHER" id="PTHR43557">
    <property type="entry name" value="APOPTOSIS-INDUCING FACTOR 1"/>
    <property type="match status" value="1"/>
</dbReference>
<accession>A0A557SDA6</accession>
<evidence type="ECO:0000256" key="3">
    <source>
        <dbReference type="ARBA" id="ARBA00022827"/>
    </source>
</evidence>
<dbReference type="PRINTS" id="PR00411">
    <property type="entry name" value="PNDRDTASEI"/>
</dbReference>
<keyword evidence="2" id="KW-0285">Flavoprotein</keyword>
<proteinExistence type="predicted"/>
<dbReference type="InterPro" id="IPR023753">
    <property type="entry name" value="FAD/NAD-binding_dom"/>
</dbReference>
<comment type="cofactor">
    <cofactor evidence="1">
        <name>FAD</name>
        <dbReference type="ChEBI" id="CHEBI:57692"/>
    </cofactor>
</comment>
<dbReference type="InterPro" id="IPR036188">
    <property type="entry name" value="FAD/NAD-bd_sf"/>
</dbReference>
<sequence>MSETPIAKPHVLVIGAGHAGGALVGQLRQFGFAGRITLVGDEPHTPYHRPPLSKAWLKGETTTEKLALKPGSFYEEQHIGLRLGERVQAIEPDAHRVRFDDGTTLDYDWLVLATGARARQLPIPGVGHSNVLSLRNLADAERLRNALKVDRKVVIIGGGYIGLECAATARALGAEVTVVEHAPRLLARVASASIATFLQSEHEAQGVQFRLNTGIDAIEGEHAATAVRLSDGTRLPCDLVILGVGAEPAAELALAAGLACDDGVTVDADCRSSHPDIFAIGDMAKRPIPIYGRPIRLESVPGAGEQARRVAAVLCGREPSAPEVPWFWSDQYDLKLQIVGLIDTDATSVVRGDPASRSFAVFHVKDTRVVCVEAINSPPAFMAGKKLAASGKPVTPSELADSSADLKTIAA</sequence>
<evidence type="ECO:0000256" key="2">
    <source>
        <dbReference type="ARBA" id="ARBA00022630"/>
    </source>
</evidence>
<name>A0A557SDA6_9RHOO</name>
<dbReference type="InterPro" id="IPR050446">
    <property type="entry name" value="FAD-oxidoreductase/Apoptosis"/>
</dbReference>
<keyword evidence="3" id="KW-0274">FAD</keyword>
<dbReference type="AlphaFoldDB" id="A0A557SDA6"/>
<evidence type="ECO:0000256" key="1">
    <source>
        <dbReference type="ARBA" id="ARBA00001974"/>
    </source>
</evidence>
<reference evidence="7 8" key="1">
    <citation type="submission" date="2019-07" db="EMBL/GenBank/DDBJ databases">
        <title>The pathways for chlorine oxyanion respiration interact through the shared metabolite chlorate.</title>
        <authorList>
            <person name="Barnum T.P."/>
            <person name="Cheng Y."/>
            <person name="Hill K.A."/>
            <person name="Lucas L.N."/>
            <person name="Carlson H.K."/>
            <person name="Coates J.D."/>
        </authorList>
    </citation>
    <scope>NUCLEOTIDE SEQUENCE [LARGE SCALE GENOMIC DNA]</scope>
    <source>
        <strain evidence="7 8">SFB-1</strain>
    </source>
</reference>
<dbReference type="Pfam" id="PF14759">
    <property type="entry name" value="Reductase_C"/>
    <property type="match status" value="1"/>
</dbReference>
<dbReference type="GO" id="GO:0016651">
    <property type="term" value="F:oxidoreductase activity, acting on NAD(P)H"/>
    <property type="evidence" value="ECO:0007669"/>
    <property type="project" value="TreeGrafter"/>
</dbReference>
<dbReference type="Gene3D" id="3.30.390.30">
    <property type="match status" value="1"/>
</dbReference>
<dbReference type="PRINTS" id="PR00368">
    <property type="entry name" value="FADPNR"/>
</dbReference>
<evidence type="ECO:0000313" key="7">
    <source>
        <dbReference type="EMBL" id="TVO75408.1"/>
    </source>
</evidence>
<dbReference type="Pfam" id="PF07992">
    <property type="entry name" value="Pyr_redox_2"/>
    <property type="match status" value="1"/>
</dbReference>
<gene>
    <name evidence="7" type="ORF">FHP89_13730</name>
</gene>
<feature type="domain" description="FAD/NAD(P)-binding" evidence="5">
    <location>
        <begin position="10"/>
        <end position="294"/>
    </location>
</feature>
<evidence type="ECO:0000259" key="5">
    <source>
        <dbReference type="Pfam" id="PF07992"/>
    </source>
</evidence>
<feature type="domain" description="Reductase C-terminal" evidence="6">
    <location>
        <begin position="326"/>
        <end position="409"/>
    </location>
</feature>
<dbReference type="EMBL" id="VMNI01000013">
    <property type="protein sequence ID" value="TVO75408.1"/>
    <property type="molecule type" value="Genomic_DNA"/>
</dbReference>
<evidence type="ECO:0000256" key="4">
    <source>
        <dbReference type="ARBA" id="ARBA00023002"/>
    </source>
</evidence>
<dbReference type="SUPFAM" id="SSF51905">
    <property type="entry name" value="FAD/NAD(P)-binding domain"/>
    <property type="match status" value="2"/>
</dbReference>
<dbReference type="GO" id="GO:0005737">
    <property type="term" value="C:cytoplasm"/>
    <property type="evidence" value="ECO:0007669"/>
    <property type="project" value="TreeGrafter"/>
</dbReference>
<dbReference type="InterPro" id="IPR016156">
    <property type="entry name" value="FAD/NAD-linked_Rdtase_dimer_sf"/>
</dbReference>
<evidence type="ECO:0000259" key="6">
    <source>
        <dbReference type="Pfam" id="PF14759"/>
    </source>
</evidence>
<dbReference type="Gene3D" id="3.50.50.60">
    <property type="entry name" value="FAD/NAD(P)-binding domain"/>
    <property type="match status" value="2"/>
</dbReference>
<dbReference type="PANTHER" id="PTHR43557:SF2">
    <property type="entry name" value="RIESKE DOMAIN-CONTAINING PROTEIN-RELATED"/>
    <property type="match status" value="1"/>
</dbReference>